<evidence type="ECO:0000313" key="2">
    <source>
        <dbReference type="EMBL" id="EJK59426.1"/>
    </source>
</evidence>
<dbReference type="EMBL" id="AGNL01022921">
    <property type="protein sequence ID" value="EJK59426.1"/>
    <property type="molecule type" value="Genomic_DNA"/>
</dbReference>
<feature type="region of interest" description="Disordered" evidence="1">
    <location>
        <begin position="155"/>
        <end position="198"/>
    </location>
</feature>
<comment type="caution">
    <text evidence="2">The sequence shown here is derived from an EMBL/GenBank/DDBJ whole genome shotgun (WGS) entry which is preliminary data.</text>
</comment>
<name>K0SEQ5_THAOC</name>
<feature type="compositionally biased region" description="Polar residues" evidence="1">
    <location>
        <begin position="155"/>
        <end position="172"/>
    </location>
</feature>
<dbReference type="Proteomes" id="UP000266841">
    <property type="component" value="Unassembled WGS sequence"/>
</dbReference>
<dbReference type="AlphaFoldDB" id="K0SEQ5"/>
<gene>
    <name evidence="2" type="ORF">THAOC_20356</name>
</gene>
<keyword evidence="3" id="KW-1185">Reference proteome</keyword>
<evidence type="ECO:0000313" key="3">
    <source>
        <dbReference type="Proteomes" id="UP000266841"/>
    </source>
</evidence>
<organism evidence="2 3">
    <name type="scientific">Thalassiosira oceanica</name>
    <name type="common">Marine diatom</name>
    <dbReference type="NCBI Taxonomy" id="159749"/>
    <lineage>
        <taxon>Eukaryota</taxon>
        <taxon>Sar</taxon>
        <taxon>Stramenopiles</taxon>
        <taxon>Ochrophyta</taxon>
        <taxon>Bacillariophyta</taxon>
        <taxon>Coscinodiscophyceae</taxon>
        <taxon>Thalassiosirophycidae</taxon>
        <taxon>Thalassiosirales</taxon>
        <taxon>Thalassiosiraceae</taxon>
        <taxon>Thalassiosira</taxon>
    </lineage>
</organism>
<proteinExistence type="predicted"/>
<protein>
    <submittedName>
        <fullName evidence="2">Uncharacterized protein</fullName>
    </submittedName>
</protein>
<accession>K0SEQ5</accession>
<reference evidence="2 3" key="1">
    <citation type="journal article" date="2012" name="Genome Biol.">
        <title>Genome and low-iron response of an oceanic diatom adapted to chronic iron limitation.</title>
        <authorList>
            <person name="Lommer M."/>
            <person name="Specht M."/>
            <person name="Roy A.S."/>
            <person name="Kraemer L."/>
            <person name="Andreson R."/>
            <person name="Gutowska M.A."/>
            <person name="Wolf J."/>
            <person name="Bergner S.V."/>
            <person name="Schilhabel M.B."/>
            <person name="Klostermeier U.C."/>
            <person name="Beiko R.G."/>
            <person name="Rosenstiel P."/>
            <person name="Hippler M."/>
            <person name="Laroche J."/>
        </authorList>
    </citation>
    <scope>NUCLEOTIDE SEQUENCE [LARGE SCALE GENOMIC DNA]</scope>
    <source>
        <strain evidence="2 3">CCMP1005</strain>
    </source>
</reference>
<evidence type="ECO:0000256" key="1">
    <source>
        <dbReference type="SAM" id="MobiDB-lite"/>
    </source>
</evidence>
<sequence>MSDVKPLDQMGAMFAAVSSMNRAKPLIRLKQPVDNNTFIAKPVEVSGRDSKNNHVKRHITPSDGQLGLEARDLEAIYNEVKAKIDDTLCRSASFHCNHYPRKDARWARARDVSAKEEWVVNMFCYPKSMQRKFISRNKVAWIDLTLSDLPSACRTSTMRMSTQARSNRSWTAKKQPRRRPTTPRPETAERRNRPRSRPVQVKLLRTNGGGGRGHYMENAVEVAAEVVDTMAVVRMEVVDTMEIVAGTPDPRTVASSTIATMPTTGTTVTMGTTMMMSTTRTLMTVLRAAVDLVCEAVAQGVVAAALEATAATRAARVVAMIPTIIMLILASINHPVALRDRACAMPLKLTTIKVS</sequence>